<dbReference type="EMBL" id="RRZK01000017">
    <property type="protein sequence ID" value="TDB62871.1"/>
    <property type="molecule type" value="Genomic_DNA"/>
</dbReference>
<comment type="caution">
    <text evidence="1">The sequence shown here is derived from an EMBL/GenBank/DDBJ whole genome shotgun (WGS) entry which is preliminary data.</text>
</comment>
<gene>
    <name evidence="1" type="ORF">EIY72_13345</name>
</gene>
<evidence type="ECO:0000313" key="2">
    <source>
        <dbReference type="Proteomes" id="UP000295254"/>
    </source>
</evidence>
<sequence>MTETPPLSTELSLSPADEELRARLALGFDNNPDIEGLGGQPTAQDRKRFKALQRTTPELAQQMTLATYKARRINAQITDTVKVFLNDKPSLIGHLAAPVLAGASVDQLRATPSLFLLRMLNSVEANDLADRLLKSLKWYGAVPGEKTPAAIRYQLVCRAICLFLHPPSADEPLELAGFRWQDPAHWGKSYPTLRSDFEQHLRDTQRASSDKEAILLTRVFETRLSKDFAVRDIPTDLPYKSSVVWVNFMHGVLLADELALDHPQPLSFQQLIDLPLTRSIDASAEQLETIARLRMTPALEWAVSSGFVQSRTVPDYDEEDMKRALAALENHSERLNNAVMTLDLPPPDRLKMARQVKQALFGEAAFESDGRMLLPDHPPSGPGFRDMPSLKLPGYSFLDLYADGQLDNGSTWYVTRPDGQTKTSHWIRIDDERTVHSERKDQEGTYRPVFPYSGKTLPDINAAFESDFENYISKIETAYKTLIFSLLISLPPADRLALERGNVRLLSLREKVVSFREQLWARKGFVLQVTHGQEITYYELIPSAGIIRCRPHLRTSVIDGVRTLFPLHASIPGQTYSPDTSTTLLLDWSAHRNGTMPEKNAYCVAILGVVGDVPAAAESAKTDNPRETANRSARLNAIADYIATSFLYVDKHQLHTQARGMTVFDAARAEYQQRLDTFLAIVKGFVPFWGSIEDLLSGDPRQMLAGAAGLLIDLATFLSPIGRFVSGSIRLIKLGMTASRMTVKTTLPSFSTLSRKLLTSTANNLNPLDGVPSLLKGLGSGAVKSLLLGGRYSIRGVRNLADHSSSYRLVHSLPQATDPGNWRRLTTGDQLATVNGIDDVLVRSTSPSNLTRLHPVDPMSSLPYGPRLVYNSKNLELGRSTFKTLAPTESHVLIELPKDASTREILEINGRATLIVDDIPYRLEGDQLRRADLIDDRAIYKTLPCRTTRVPGQQVCTTRYVTADPAPTPAIGSHDKSKGWAPWFGDSIYTPATADRAMLLKTLTNKRRLPATVEFEKGIYARIQVKLPYGTQNQFDTFQAGAIIVPAMDGSRQYVFTRLEAAAFYVAERLPEQDISIPLTLRKSTTLPVELANELKTVYTGSLNANNMARIYGVEMVERAMKTMEEIAIPIGGHVNPPATLKLLKVDTSPGEAVLFDHSTRIIITRLPKGVTSWSRSKVASEAFRQRTVEIFDTLFLEPIIVLKHPDNALRINNAMQRLQNLIPRSQRAFKPRNIAYAEVVTTTGQREVYVSVSGAQGATGYLPLFRNNPGADQVKVGATTYFNVDMNEAFPSTSLRVSDEGKLIAVPVTIKDVGNYTPNLTRKPTSLDSESKLIGVIRDKYPDPASIESVNVATTMPPCESCSVVIKEFAFDGGENALNVLWH</sequence>
<protein>
    <submittedName>
        <fullName evidence="1">Uncharacterized protein</fullName>
    </submittedName>
</protein>
<name>A0A1H2MGM5_PSEVA</name>
<evidence type="ECO:0000313" key="1">
    <source>
        <dbReference type="EMBL" id="TDB62871.1"/>
    </source>
</evidence>
<dbReference type="RefSeq" id="WP_093216247.1">
    <property type="nucleotide sequence ID" value="NZ_LT629803.1"/>
</dbReference>
<proteinExistence type="predicted"/>
<accession>A0A1H2MGM5</accession>
<dbReference type="STRING" id="95300.SAMN05216558_0703"/>
<organism evidence="1 2">
    <name type="scientific">Pseudomonas vancouverensis</name>
    <dbReference type="NCBI Taxonomy" id="95300"/>
    <lineage>
        <taxon>Bacteria</taxon>
        <taxon>Pseudomonadati</taxon>
        <taxon>Pseudomonadota</taxon>
        <taxon>Gammaproteobacteria</taxon>
        <taxon>Pseudomonadales</taxon>
        <taxon>Pseudomonadaceae</taxon>
        <taxon>Pseudomonas</taxon>
    </lineage>
</organism>
<dbReference type="Proteomes" id="UP000295254">
    <property type="component" value="Unassembled WGS sequence"/>
</dbReference>
<keyword evidence="2" id="KW-1185">Reference proteome</keyword>
<dbReference type="OrthoDB" id="6756152at2"/>
<reference evidence="2" key="1">
    <citation type="journal article" date="2019" name="bioRxiv">
        <title>Bacterially produced spermidine induces plant systemic susceptibility to pathogens.</title>
        <authorList>
            <person name="Melnyk R.A."/>
            <person name="Beskrovnaya P.A."/>
            <person name="Liu Z."/>
            <person name="Song Y."/>
            <person name="Haney C.H."/>
        </authorList>
    </citation>
    <scope>NUCLEOTIDE SEQUENCE [LARGE SCALE GENOMIC DNA]</scope>
    <source>
        <strain evidence="2">Dha-51</strain>
    </source>
</reference>